<dbReference type="Proteomes" id="UP000765509">
    <property type="component" value="Unassembled WGS sequence"/>
</dbReference>
<dbReference type="EMBL" id="AVOT02028301">
    <property type="protein sequence ID" value="MBW0520743.1"/>
    <property type="molecule type" value="Genomic_DNA"/>
</dbReference>
<dbReference type="SUPFAM" id="SSF56672">
    <property type="entry name" value="DNA/RNA polymerases"/>
    <property type="match status" value="1"/>
</dbReference>
<feature type="domain" description="Reverse transcriptase Ty1/copia-type" evidence="1">
    <location>
        <begin position="173"/>
        <end position="417"/>
    </location>
</feature>
<dbReference type="Pfam" id="PF07727">
    <property type="entry name" value="RVT_2"/>
    <property type="match status" value="1"/>
</dbReference>
<sequence>MASAPSPRKGEFMSNILPGGYQSPIVSSGASEYPAQGFDSCERINLYTIFEDDTLRLLRSPVHNGSNCSSNSQEYLMSFQNNPDHFIEAPSDSISTAPKEIDILNLPKGWAMDLVPDKAPKDITSTINTGNIVSGTRRTINVVVPSGGPPSTYHQAMHHPKAALWKVAINEENNAWRPVKLNKAMNLIGSTWVFKEKENEDGIVVWHKARLCVQGFSQVEGLDFNETYTPTGRMNSLRFVLAYCANKNLELHQVDIKMAFHNGVPEEDVYMHYPLGYPHEKKEGTCLKLKRLLYGLKQSRWCWYKCLSDTLKRFAFYPSQEYPCLFFNNKKEDLCFVFVHVDDMIIGGNKACVEDLNKEMKKVFVLDDMGKANFILGIKLERNRGEKKITLSQRLYIDKLLDKYGMSQCHNVLTPMIPNSHLRPAKTLVIGKQ</sequence>
<accession>A0A9Q3EGI6</accession>
<dbReference type="OrthoDB" id="4356562at2759"/>
<organism evidence="2 3">
    <name type="scientific">Austropuccinia psidii MF-1</name>
    <dbReference type="NCBI Taxonomy" id="1389203"/>
    <lineage>
        <taxon>Eukaryota</taxon>
        <taxon>Fungi</taxon>
        <taxon>Dikarya</taxon>
        <taxon>Basidiomycota</taxon>
        <taxon>Pucciniomycotina</taxon>
        <taxon>Pucciniomycetes</taxon>
        <taxon>Pucciniales</taxon>
        <taxon>Sphaerophragmiaceae</taxon>
        <taxon>Austropuccinia</taxon>
    </lineage>
</organism>
<dbReference type="InterPro" id="IPR013103">
    <property type="entry name" value="RVT_2"/>
</dbReference>
<dbReference type="InterPro" id="IPR043502">
    <property type="entry name" value="DNA/RNA_pol_sf"/>
</dbReference>
<comment type="caution">
    <text evidence="2">The sequence shown here is derived from an EMBL/GenBank/DDBJ whole genome shotgun (WGS) entry which is preliminary data.</text>
</comment>
<protein>
    <recommendedName>
        <fullName evidence="1">Reverse transcriptase Ty1/copia-type domain-containing protein</fullName>
    </recommendedName>
</protein>
<evidence type="ECO:0000259" key="1">
    <source>
        <dbReference type="Pfam" id="PF07727"/>
    </source>
</evidence>
<dbReference type="AlphaFoldDB" id="A0A9Q3EGI6"/>
<reference evidence="2" key="1">
    <citation type="submission" date="2021-03" db="EMBL/GenBank/DDBJ databases">
        <title>Draft genome sequence of rust myrtle Austropuccinia psidii MF-1, a brazilian biotype.</title>
        <authorList>
            <person name="Quecine M.C."/>
            <person name="Pachon D.M.R."/>
            <person name="Bonatelli M.L."/>
            <person name="Correr F.H."/>
            <person name="Franceschini L.M."/>
            <person name="Leite T.F."/>
            <person name="Margarido G.R.A."/>
            <person name="Almeida C.A."/>
            <person name="Ferrarezi J.A."/>
            <person name="Labate C.A."/>
        </authorList>
    </citation>
    <scope>NUCLEOTIDE SEQUENCE</scope>
    <source>
        <strain evidence="2">MF-1</strain>
    </source>
</reference>
<evidence type="ECO:0000313" key="3">
    <source>
        <dbReference type="Proteomes" id="UP000765509"/>
    </source>
</evidence>
<proteinExistence type="predicted"/>
<gene>
    <name evidence="2" type="ORF">O181_060458</name>
</gene>
<evidence type="ECO:0000313" key="2">
    <source>
        <dbReference type="EMBL" id="MBW0520743.1"/>
    </source>
</evidence>
<keyword evidence="3" id="KW-1185">Reference proteome</keyword>
<name>A0A9Q3EGI6_9BASI</name>